<reference evidence="3" key="1">
    <citation type="submission" date="2018-10" db="EMBL/GenBank/DDBJ databases">
        <title>Hidden diversity of soil giant viruses.</title>
        <authorList>
            <person name="Schulz F."/>
            <person name="Alteio L."/>
            <person name="Goudeau D."/>
            <person name="Ryan E.M."/>
            <person name="Malmstrom R.R."/>
            <person name="Blanchard J."/>
            <person name="Woyke T."/>
        </authorList>
    </citation>
    <scope>NUCLEOTIDE SEQUENCE</scope>
    <source>
        <strain evidence="3">HAV1</strain>
    </source>
</reference>
<sequence>MHFVKIFVVAFMMVWCSEGCVLESEKTIKQISLVNEPTVTIGYQFSVEFERRSHFLKHLAGLYTYDSFADFSGDFNRLLISPEPGDILIGNIKCFVEKLTNGNLKLWFESEASYRAITKRINDALAVVPKQAIYKFDRGSGGWYVVNQYDFKRQEDLIGYDKYFEMFAKDVLNSKQQWKFLQSIGETKSLNYLLYGPPGTGKTTMIRALASKYNYPVYIVNSGSLNLDYLDDILSPQSSSQTIIILFEDFDRFLSNGDSSRVMSQILNSMDGLQDSKNVIRFFTGNDCEVIFRNKALVNRMSAKLEFFLPTEDMFKIKIKKMLVNSLDKNNETLLDNYASLIANLNISMRPFISYSIRYLFDENPLETMIANIAELNTS</sequence>
<evidence type="ECO:0000256" key="1">
    <source>
        <dbReference type="ARBA" id="ARBA00007448"/>
    </source>
</evidence>
<dbReference type="EMBL" id="MK072272">
    <property type="protein sequence ID" value="AYV81374.1"/>
    <property type="molecule type" value="Genomic_DNA"/>
</dbReference>
<feature type="domain" description="AAA+ ATPase" evidence="2">
    <location>
        <begin position="188"/>
        <end position="311"/>
    </location>
</feature>
<dbReference type="Pfam" id="PF00004">
    <property type="entry name" value="AAA"/>
    <property type="match status" value="1"/>
</dbReference>
<organism evidence="3">
    <name type="scientific">Harvfovirus sp</name>
    <dbReference type="NCBI Taxonomy" id="2487768"/>
    <lineage>
        <taxon>Viruses</taxon>
        <taxon>Varidnaviria</taxon>
        <taxon>Bamfordvirae</taxon>
        <taxon>Nucleocytoviricota</taxon>
        <taxon>Megaviricetes</taxon>
        <taxon>Imitervirales</taxon>
        <taxon>Mimiviridae</taxon>
        <taxon>Klosneuvirinae</taxon>
    </lineage>
</organism>
<protein>
    <submittedName>
        <fullName evidence="3">AAA family ATPase</fullName>
    </submittedName>
</protein>
<dbReference type="SUPFAM" id="SSF52540">
    <property type="entry name" value="P-loop containing nucleoside triphosphate hydrolases"/>
    <property type="match status" value="1"/>
</dbReference>
<dbReference type="InterPro" id="IPR027417">
    <property type="entry name" value="P-loop_NTPase"/>
</dbReference>
<dbReference type="GO" id="GO:0016887">
    <property type="term" value="F:ATP hydrolysis activity"/>
    <property type="evidence" value="ECO:0007669"/>
    <property type="project" value="InterPro"/>
</dbReference>
<dbReference type="SMART" id="SM00382">
    <property type="entry name" value="AAA"/>
    <property type="match status" value="1"/>
</dbReference>
<name>A0A3G5A4F7_9VIRU</name>
<gene>
    <name evidence="3" type="ORF">Harvfovirus30_6</name>
</gene>
<comment type="similarity">
    <text evidence="1">Belongs to the AAA ATPase family. BCS1 subfamily.</text>
</comment>
<dbReference type="GO" id="GO:0005524">
    <property type="term" value="F:ATP binding"/>
    <property type="evidence" value="ECO:0007669"/>
    <property type="project" value="InterPro"/>
</dbReference>
<dbReference type="InterPro" id="IPR003593">
    <property type="entry name" value="AAA+_ATPase"/>
</dbReference>
<dbReference type="PANTHER" id="PTHR23070">
    <property type="entry name" value="BCS1 AAA-TYPE ATPASE"/>
    <property type="match status" value="1"/>
</dbReference>
<dbReference type="Gene3D" id="3.40.50.300">
    <property type="entry name" value="P-loop containing nucleotide triphosphate hydrolases"/>
    <property type="match status" value="1"/>
</dbReference>
<dbReference type="InterPro" id="IPR003959">
    <property type="entry name" value="ATPase_AAA_core"/>
</dbReference>
<accession>A0A3G5A4F7</accession>
<proteinExistence type="inferred from homology"/>
<evidence type="ECO:0000313" key="3">
    <source>
        <dbReference type="EMBL" id="AYV81374.1"/>
    </source>
</evidence>
<evidence type="ECO:0000259" key="2">
    <source>
        <dbReference type="SMART" id="SM00382"/>
    </source>
</evidence>
<dbReference type="InterPro" id="IPR050747">
    <property type="entry name" value="Mitochondrial_chaperone_BCS1"/>
</dbReference>